<organism evidence="1">
    <name type="scientific">viral metagenome</name>
    <dbReference type="NCBI Taxonomy" id="1070528"/>
    <lineage>
        <taxon>unclassified sequences</taxon>
        <taxon>metagenomes</taxon>
        <taxon>organismal metagenomes</taxon>
    </lineage>
</organism>
<accession>A0A6C0H921</accession>
<dbReference type="AlphaFoldDB" id="A0A6C0H921"/>
<name>A0A6C0H921_9ZZZZ</name>
<sequence>MTSTKNKARVNPHNINELIVNLALSNYQNINMQKAILNIKAYIQTNINLPNLLNLYNKLLLTINILDNYKNRRYITDENIYVKHYINIQGISSIIIFKLENYNIQLFHDIEYRIEQCLEDVNKIIIDVTKLKNNLQTEGHNINKIYKQILRLQPYIKELIERYYEILYPY</sequence>
<reference evidence="1" key="1">
    <citation type="journal article" date="2020" name="Nature">
        <title>Giant virus diversity and host interactions through global metagenomics.</title>
        <authorList>
            <person name="Schulz F."/>
            <person name="Roux S."/>
            <person name="Paez-Espino D."/>
            <person name="Jungbluth S."/>
            <person name="Walsh D.A."/>
            <person name="Denef V.J."/>
            <person name="McMahon K.D."/>
            <person name="Konstantinidis K.T."/>
            <person name="Eloe-Fadrosh E.A."/>
            <person name="Kyrpides N.C."/>
            <person name="Woyke T."/>
        </authorList>
    </citation>
    <scope>NUCLEOTIDE SEQUENCE</scope>
    <source>
        <strain evidence="1">GVMAG-M-3300023179-82</strain>
    </source>
</reference>
<evidence type="ECO:0000313" key="1">
    <source>
        <dbReference type="EMBL" id="QHT76897.1"/>
    </source>
</evidence>
<protein>
    <submittedName>
        <fullName evidence="1">Uncharacterized protein</fullName>
    </submittedName>
</protein>
<dbReference type="EMBL" id="MN739906">
    <property type="protein sequence ID" value="QHT76897.1"/>
    <property type="molecule type" value="Genomic_DNA"/>
</dbReference>
<proteinExistence type="predicted"/>